<name>A0A4E0RRQ3_FASHE</name>
<organism evidence="3 4">
    <name type="scientific">Fasciola hepatica</name>
    <name type="common">Liver fluke</name>
    <dbReference type="NCBI Taxonomy" id="6192"/>
    <lineage>
        <taxon>Eukaryota</taxon>
        <taxon>Metazoa</taxon>
        <taxon>Spiralia</taxon>
        <taxon>Lophotrochozoa</taxon>
        <taxon>Platyhelminthes</taxon>
        <taxon>Trematoda</taxon>
        <taxon>Digenea</taxon>
        <taxon>Plagiorchiida</taxon>
        <taxon>Echinostomata</taxon>
        <taxon>Echinostomatoidea</taxon>
        <taxon>Fasciolidae</taxon>
        <taxon>Fasciola</taxon>
    </lineage>
</organism>
<dbReference type="Proteomes" id="UP000230066">
    <property type="component" value="Unassembled WGS sequence"/>
</dbReference>
<feature type="compositionally biased region" description="Basic and acidic residues" evidence="1">
    <location>
        <begin position="151"/>
        <end position="174"/>
    </location>
</feature>
<proteinExistence type="predicted"/>
<feature type="transmembrane region" description="Helical" evidence="2">
    <location>
        <begin position="6"/>
        <end position="31"/>
    </location>
</feature>
<evidence type="ECO:0000256" key="1">
    <source>
        <dbReference type="SAM" id="MobiDB-lite"/>
    </source>
</evidence>
<feature type="region of interest" description="Disordered" evidence="1">
    <location>
        <begin position="138"/>
        <end position="189"/>
    </location>
</feature>
<dbReference type="AlphaFoldDB" id="A0A4E0RRQ3"/>
<keyword evidence="2" id="KW-1133">Transmembrane helix</keyword>
<evidence type="ECO:0000313" key="3">
    <source>
        <dbReference type="EMBL" id="THD28744.1"/>
    </source>
</evidence>
<evidence type="ECO:0000313" key="4">
    <source>
        <dbReference type="Proteomes" id="UP000230066"/>
    </source>
</evidence>
<accession>A0A4E0RRQ3</accession>
<sequence length="219" mass="24824">MDDYSANAVMLTGICSTAILLLLIVCLMVSLRDLRRQHLHWSEMQCSTEKSVYNCNTSAERPKSQNLHNGLAKVPRSVSHPVNLRRLSGRQPRPVSLANFPIRADRLRSGEIPWSVFCSADRTTTNTSLPYPHWIVPSQFPRSQPDGFQENQHETKSDENHETLLDVRNSESTKRPGASNDSAYSGNIRHVSNNDQVSMGEKHSHQDTEQTFRIFEIIV</sequence>
<keyword evidence="2" id="KW-0472">Membrane</keyword>
<keyword evidence="4" id="KW-1185">Reference proteome</keyword>
<evidence type="ECO:0000256" key="2">
    <source>
        <dbReference type="SAM" id="Phobius"/>
    </source>
</evidence>
<feature type="compositionally biased region" description="Polar residues" evidence="1">
    <location>
        <begin position="179"/>
        <end position="189"/>
    </location>
</feature>
<gene>
    <name evidence="3" type="ORF">D915_000351</name>
</gene>
<keyword evidence="2" id="KW-0812">Transmembrane</keyword>
<comment type="caution">
    <text evidence="3">The sequence shown here is derived from an EMBL/GenBank/DDBJ whole genome shotgun (WGS) entry which is preliminary data.</text>
</comment>
<dbReference type="EMBL" id="JXXN02000081">
    <property type="protein sequence ID" value="THD28744.1"/>
    <property type="molecule type" value="Genomic_DNA"/>
</dbReference>
<protein>
    <submittedName>
        <fullName evidence="3">Uncharacterized protein</fullName>
    </submittedName>
</protein>
<reference evidence="3" key="1">
    <citation type="submission" date="2019-03" db="EMBL/GenBank/DDBJ databases">
        <title>Improved annotation for the trematode Fasciola hepatica.</title>
        <authorList>
            <person name="Choi Y.-J."/>
            <person name="Martin J."/>
            <person name="Mitreva M."/>
        </authorList>
    </citation>
    <scope>NUCLEOTIDE SEQUENCE [LARGE SCALE GENOMIC DNA]</scope>
</reference>